<feature type="region of interest" description="Disordered" evidence="1">
    <location>
        <begin position="614"/>
        <end position="633"/>
    </location>
</feature>
<gene>
    <name evidence="2" type="ORF">FA13DRAFT_1629582</name>
</gene>
<evidence type="ECO:0000313" key="2">
    <source>
        <dbReference type="EMBL" id="TEB31332.1"/>
    </source>
</evidence>
<dbReference type="Pfam" id="PF18759">
    <property type="entry name" value="Plavaka"/>
    <property type="match status" value="1"/>
</dbReference>
<evidence type="ECO:0000256" key="1">
    <source>
        <dbReference type="SAM" id="MobiDB-lite"/>
    </source>
</evidence>
<evidence type="ECO:0000313" key="3">
    <source>
        <dbReference type="Proteomes" id="UP000298030"/>
    </source>
</evidence>
<protein>
    <submittedName>
        <fullName evidence="2">Uncharacterized protein</fullName>
    </submittedName>
</protein>
<dbReference type="Proteomes" id="UP000298030">
    <property type="component" value="Unassembled WGS sequence"/>
</dbReference>
<feature type="non-terminal residue" evidence="2">
    <location>
        <position position="1"/>
    </location>
</feature>
<proteinExistence type="predicted"/>
<dbReference type="EMBL" id="QPFP01000019">
    <property type="protein sequence ID" value="TEB31332.1"/>
    <property type="molecule type" value="Genomic_DNA"/>
</dbReference>
<dbReference type="InterPro" id="IPR041078">
    <property type="entry name" value="Plavaka"/>
</dbReference>
<dbReference type="AlphaFoldDB" id="A0A4Y7TCN9"/>
<reference evidence="2 3" key="1">
    <citation type="journal article" date="2019" name="Nat. Ecol. Evol.">
        <title>Megaphylogeny resolves global patterns of mushroom evolution.</title>
        <authorList>
            <person name="Varga T."/>
            <person name="Krizsan K."/>
            <person name="Foldi C."/>
            <person name="Dima B."/>
            <person name="Sanchez-Garcia M."/>
            <person name="Sanchez-Ramirez S."/>
            <person name="Szollosi G.J."/>
            <person name="Szarkandi J.G."/>
            <person name="Papp V."/>
            <person name="Albert L."/>
            <person name="Andreopoulos W."/>
            <person name="Angelini C."/>
            <person name="Antonin V."/>
            <person name="Barry K.W."/>
            <person name="Bougher N.L."/>
            <person name="Buchanan P."/>
            <person name="Buyck B."/>
            <person name="Bense V."/>
            <person name="Catcheside P."/>
            <person name="Chovatia M."/>
            <person name="Cooper J."/>
            <person name="Damon W."/>
            <person name="Desjardin D."/>
            <person name="Finy P."/>
            <person name="Geml J."/>
            <person name="Haridas S."/>
            <person name="Hughes K."/>
            <person name="Justo A."/>
            <person name="Karasinski D."/>
            <person name="Kautmanova I."/>
            <person name="Kiss B."/>
            <person name="Kocsube S."/>
            <person name="Kotiranta H."/>
            <person name="LaButti K.M."/>
            <person name="Lechner B.E."/>
            <person name="Liimatainen K."/>
            <person name="Lipzen A."/>
            <person name="Lukacs Z."/>
            <person name="Mihaltcheva S."/>
            <person name="Morgado L.N."/>
            <person name="Niskanen T."/>
            <person name="Noordeloos M.E."/>
            <person name="Ohm R.A."/>
            <person name="Ortiz-Santana B."/>
            <person name="Ovrebo C."/>
            <person name="Racz N."/>
            <person name="Riley R."/>
            <person name="Savchenko A."/>
            <person name="Shiryaev A."/>
            <person name="Soop K."/>
            <person name="Spirin V."/>
            <person name="Szebenyi C."/>
            <person name="Tomsovsky M."/>
            <person name="Tulloss R.E."/>
            <person name="Uehling J."/>
            <person name="Grigoriev I.V."/>
            <person name="Vagvolgyi C."/>
            <person name="Papp T."/>
            <person name="Martin F.M."/>
            <person name="Miettinen O."/>
            <person name="Hibbett D.S."/>
            <person name="Nagy L.G."/>
        </authorList>
    </citation>
    <scope>NUCLEOTIDE SEQUENCE [LARGE SCALE GENOMIC DNA]</scope>
    <source>
        <strain evidence="2 3">FP101781</strain>
    </source>
</reference>
<comment type="caution">
    <text evidence="2">The sequence shown here is derived from an EMBL/GenBank/DDBJ whole genome shotgun (WGS) entry which is preliminary data.</text>
</comment>
<organism evidence="2 3">
    <name type="scientific">Coprinellus micaceus</name>
    <name type="common">Glistening ink-cap mushroom</name>
    <name type="synonym">Coprinus micaceus</name>
    <dbReference type="NCBI Taxonomy" id="71717"/>
    <lineage>
        <taxon>Eukaryota</taxon>
        <taxon>Fungi</taxon>
        <taxon>Dikarya</taxon>
        <taxon>Basidiomycota</taxon>
        <taxon>Agaricomycotina</taxon>
        <taxon>Agaricomycetes</taxon>
        <taxon>Agaricomycetidae</taxon>
        <taxon>Agaricales</taxon>
        <taxon>Agaricineae</taxon>
        <taxon>Psathyrellaceae</taxon>
        <taxon>Coprinellus</taxon>
    </lineage>
</organism>
<name>A0A4Y7TCN9_COPMI</name>
<keyword evidence="3" id="KW-1185">Reference proteome</keyword>
<sequence>FSLDETVNVNWKSAFKALGSNASDLSEDLGSWIQDDGWTTTPISIDVPFHNRLKDPGVKRHHVCDLRHRKILSVIKEKLRNSMDSDQFHYFPFKSTWKRAAESPEVEVYGELYSSQAFREVHEEIQRQPSTLVNNGLERVVVALMLWSDATQLTSFGSAALWPCYLFFSNESKDRHCRPSEHLGQHIAYFNKLPDTFTDYLKERNQGKVPTDALWAHCARELFHEQWSALLDSELVDAMRNGVVVTCPDNKRRCFYPRIFTYSADYPEKVLICGVRNNGGRPCHRCLVSKGDMGKLGAPTDTERLEATRCVYQEVSAVAHARKDIEAGYAVDGTKIEDVLKPLSLVPAQCAFSKSLSGLSFDIKNSLIINILHEFEVGVWKRLYVHLIRLLEAFATSQGATLTAELDSRYRLTPAFGRDSIRKFGTNASEMKRRAARDFEDLLQCSIPAFENLLPEPHNGVVLKLLFICAQWHALAKLRMHHDLTLALLEHTTTLLGAQMRLFYRDTCCKVQTKELRREAQARARREVKAVDGTASSSRKPATLNIFTIKFHFLGDYPSVIRRFGTTDSYSTETGELYHRTPKSWYPRTDKKDYPTQLSQIERRQARLSQILSQIDERPQHQSNRPASGRPEASLDRRYDIGLSQNIPITLQYFSETLGIRSLESYFHDFHSKLKRHLMPRVFERLGLAAEGLSSLSDSESWVRVIFEHDRIYNHKILRMNYTTYDIRRAQDVIHIDTPHCNVMVLNGRLTEKTRHQEHPYLYGRVLGVFHANVAYVGPLPEGSNFDRSQAATFGRIDFVWVHWYDYLGANDMFSLDRLSPSRLDSPVALDFLDPQDILRGVHLIPQFSLGKSTAPLPRFRFSRNSQDLWKAYYINRFADCDLFMRYQYGMSVGHTYMHSENFPLSSTPSVAADFDYVLGVESEPLTGS</sequence>
<dbReference type="OrthoDB" id="2687259at2759"/>
<accession>A0A4Y7TCN9</accession>